<sequence length="587" mass="66154">MVKITNENLKSPEYVIDKVTDKVIKENERDVIELKKDEIPIDEKEKGRGIFGGFYDTGAYVVETINGAFIFNKNKIDDHEKAEALIIVEESATPKKSSQIKRMMVSIELGDTVCNKLDAPKEEIITTIQKKITNNKLKSPKLISTAVNLSYLKKAAPKHESLWKNKYDKARDYLSKQIRDANAEKELLDCADNYVIENCTKKVMTDKKKIAVVTVQDSTISEKCNDAVSHQKDDGSFEISDTVCKETDVPVADLVPTAKKYTQNKKLKSPNSEPLWKTALTLNYLKVVAPHHKKLWEDKEKKAREYLSKQIGDAVAEKELLDCANKYVVDNVTKKVEKDHKKDVAITIVQDAASPDKCQEIVSKQKDDDSIELDDSVCKELDAPKEDIITTIKKKITNTKLQLPGYSTSIGSAINLAYLKNAASRYEGEWRDKYNNAREYLSKPIGNEDTEEELIKCADNYVVDKVTDKLKKDEIPKAEKSKSFFGSLYETISSKIGDIGDQIGDALTFDKDKHDDHEKAEALIIVEESATPEKCKEIVSGQKDVGSIELCDTICDELDVPKEEIITTIHKNIKNNKLNHQNAPIIM</sequence>
<dbReference type="Proteomes" id="UP000789901">
    <property type="component" value="Unassembled WGS sequence"/>
</dbReference>
<protein>
    <submittedName>
        <fullName evidence="1">36953_t:CDS:1</fullName>
    </submittedName>
</protein>
<comment type="caution">
    <text evidence="1">The sequence shown here is derived from an EMBL/GenBank/DDBJ whole genome shotgun (WGS) entry which is preliminary data.</text>
</comment>
<evidence type="ECO:0000313" key="2">
    <source>
        <dbReference type="Proteomes" id="UP000789901"/>
    </source>
</evidence>
<keyword evidence="2" id="KW-1185">Reference proteome</keyword>
<reference evidence="1 2" key="1">
    <citation type="submission" date="2021-06" db="EMBL/GenBank/DDBJ databases">
        <authorList>
            <person name="Kallberg Y."/>
            <person name="Tangrot J."/>
            <person name="Rosling A."/>
        </authorList>
    </citation>
    <scope>NUCLEOTIDE SEQUENCE [LARGE SCALE GENOMIC DNA]</scope>
    <source>
        <strain evidence="1 2">120-4 pot B 10/14</strain>
    </source>
</reference>
<organism evidence="1 2">
    <name type="scientific">Gigaspora margarita</name>
    <dbReference type="NCBI Taxonomy" id="4874"/>
    <lineage>
        <taxon>Eukaryota</taxon>
        <taxon>Fungi</taxon>
        <taxon>Fungi incertae sedis</taxon>
        <taxon>Mucoromycota</taxon>
        <taxon>Glomeromycotina</taxon>
        <taxon>Glomeromycetes</taxon>
        <taxon>Diversisporales</taxon>
        <taxon>Gigasporaceae</taxon>
        <taxon>Gigaspora</taxon>
    </lineage>
</organism>
<accession>A0ABN7VA12</accession>
<gene>
    <name evidence="1" type="ORF">GMARGA_LOCUS15440</name>
</gene>
<evidence type="ECO:0000313" key="1">
    <source>
        <dbReference type="EMBL" id="CAG8741613.1"/>
    </source>
</evidence>
<name>A0ABN7VA12_GIGMA</name>
<dbReference type="EMBL" id="CAJVQB010010637">
    <property type="protein sequence ID" value="CAG8741613.1"/>
    <property type="molecule type" value="Genomic_DNA"/>
</dbReference>
<proteinExistence type="predicted"/>